<dbReference type="AlphaFoldDB" id="A0A1E3RF73"/>
<organism evidence="2 3">
    <name type="scientific">Mycolicibacterium flavescens</name>
    <name type="common">Mycobacterium flavescens</name>
    <dbReference type="NCBI Taxonomy" id="1776"/>
    <lineage>
        <taxon>Bacteria</taxon>
        <taxon>Bacillati</taxon>
        <taxon>Actinomycetota</taxon>
        <taxon>Actinomycetes</taxon>
        <taxon>Mycobacteriales</taxon>
        <taxon>Mycobacteriaceae</taxon>
        <taxon>Mycolicibacterium</taxon>
    </lineage>
</organism>
<protein>
    <submittedName>
        <fullName evidence="2">Cyclase</fullName>
    </submittedName>
</protein>
<dbReference type="OrthoDB" id="3692349at2"/>
<dbReference type="Gene3D" id="3.30.530.20">
    <property type="match status" value="1"/>
</dbReference>
<feature type="domain" description="Coenzyme Q-binding protein COQ10 START" evidence="1">
    <location>
        <begin position="10"/>
        <end position="136"/>
    </location>
</feature>
<dbReference type="EMBL" id="MIHA01000014">
    <property type="protein sequence ID" value="ODQ88518.1"/>
    <property type="molecule type" value="Genomic_DNA"/>
</dbReference>
<name>A0A1E3RF73_MYCFV</name>
<gene>
    <name evidence="2" type="ORF">BHQ18_18760</name>
</gene>
<dbReference type="PANTHER" id="PTHR39683">
    <property type="entry name" value="CONSERVED PROTEIN TB16.3"/>
    <property type="match status" value="1"/>
</dbReference>
<keyword evidence="3" id="KW-1185">Reference proteome</keyword>
<dbReference type="CDD" id="cd07819">
    <property type="entry name" value="SRPBCC_2"/>
    <property type="match status" value="1"/>
</dbReference>
<dbReference type="PANTHER" id="PTHR39683:SF4">
    <property type="entry name" value="COENZYME Q-BINDING PROTEIN COQ10 START DOMAIN-CONTAINING PROTEIN"/>
    <property type="match status" value="1"/>
</dbReference>
<dbReference type="SUPFAM" id="SSF55961">
    <property type="entry name" value="Bet v1-like"/>
    <property type="match status" value="1"/>
</dbReference>
<sequence length="146" mass="16108">MPLVSKTVEVAASAEAIMGIVADFEAYPQWNEEIKGCWVLARYDDGRPSQLRLDVVVQGQSGTFITAVYYPGENQIYTVLQQGDHFDKQEQKFSVVSMGPTSLLTVDLDVETKLPIPKPMVKKAIGDTLDYLADNLKARAEQLAAT</sequence>
<dbReference type="Pfam" id="PF03364">
    <property type="entry name" value="Polyketide_cyc"/>
    <property type="match status" value="1"/>
</dbReference>
<accession>A0A1E3RF73</accession>
<dbReference type="Proteomes" id="UP000094053">
    <property type="component" value="Unassembled WGS sequence"/>
</dbReference>
<evidence type="ECO:0000259" key="1">
    <source>
        <dbReference type="Pfam" id="PF03364"/>
    </source>
</evidence>
<dbReference type="InterPro" id="IPR005031">
    <property type="entry name" value="COQ10_START"/>
</dbReference>
<dbReference type="STRING" id="1776.BHQ18_18760"/>
<dbReference type="InterPro" id="IPR023393">
    <property type="entry name" value="START-like_dom_sf"/>
</dbReference>
<comment type="caution">
    <text evidence="2">The sequence shown here is derived from an EMBL/GenBank/DDBJ whole genome shotgun (WGS) entry which is preliminary data.</text>
</comment>
<dbReference type="RefSeq" id="WP_069415158.1">
    <property type="nucleotide sequence ID" value="NZ_JACKUL010000012.1"/>
</dbReference>
<proteinExistence type="predicted"/>
<evidence type="ECO:0000313" key="3">
    <source>
        <dbReference type="Proteomes" id="UP000094053"/>
    </source>
</evidence>
<reference evidence="3" key="1">
    <citation type="submission" date="2016-09" db="EMBL/GenBank/DDBJ databases">
        <authorList>
            <person name="Greninger A.L."/>
            <person name="Jerome K.R."/>
            <person name="Mcnair B."/>
            <person name="Wallis C."/>
            <person name="Fang F."/>
        </authorList>
    </citation>
    <scope>NUCLEOTIDE SEQUENCE [LARGE SCALE GENOMIC DNA]</scope>
    <source>
        <strain evidence="3">M6</strain>
    </source>
</reference>
<evidence type="ECO:0000313" key="2">
    <source>
        <dbReference type="EMBL" id="ODQ88518.1"/>
    </source>
</evidence>